<feature type="repeat" description="PPR" evidence="2">
    <location>
        <begin position="252"/>
        <end position="286"/>
    </location>
</feature>
<proteinExistence type="predicted"/>
<dbReference type="InterPro" id="IPR002885">
    <property type="entry name" value="PPR_rpt"/>
</dbReference>
<protein>
    <submittedName>
        <fullName evidence="4">Pentatricopeptide repeat</fullName>
    </submittedName>
</protein>
<evidence type="ECO:0000313" key="5">
    <source>
        <dbReference type="Proteomes" id="UP001370490"/>
    </source>
</evidence>
<dbReference type="NCBIfam" id="TIGR00756">
    <property type="entry name" value="PPR"/>
    <property type="match status" value="6"/>
</dbReference>
<dbReference type="PANTHER" id="PTHR45613">
    <property type="entry name" value="PENTATRICOPEPTIDE REPEAT-CONTAINING PROTEIN"/>
    <property type="match status" value="1"/>
</dbReference>
<evidence type="ECO:0000256" key="2">
    <source>
        <dbReference type="PROSITE-ProRule" id="PRU00708"/>
    </source>
</evidence>
<dbReference type="PANTHER" id="PTHR45613:SF9">
    <property type="entry name" value="MITOCHONDRIAL GROUP I INTRON SPLICING FACTOR CCM1"/>
    <property type="match status" value="1"/>
</dbReference>
<gene>
    <name evidence="4" type="ORF">RJ641_015036</name>
</gene>
<keyword evidence="1" id="KW-0677">Repeat</keyword>
<evidence type="ECO:0000256" key="1">
    <source>
        <dbReference type="ARBA" id="ARBA00022737"/>
    </source>
</evidence>
<evidence type="ECO:0000256" key="3">
    <source>
        <dbReference type="SAM" id="MobiDB-lite"/>
    </source>
</evidence>
<comment type="caution">
    <text evidence="4">The sequence shown here is derived from an EMBL/GenBank/DDBJ whole genome shotgun (WGS) entry which is preliminary data.</text>
</comment>
<keyword evidence="5" id="KW-1185">Reference proteome</keyword>
<feature type="repeat" description="PPR" evidence="2">
    <location>
        <begin position="360"/>
        <end position="394"/>
    </location>
</feature>
<dbReference type="Gene3D" id="1.25.40.10">
    <property type="entry name" value="Tetratricopeptide repeat domain"/>
    <property type="match status" value="3"/>
</dbReference>
<dbReference type="EMBL" id="JBAMMX010000020">
    <property type="protein sequence ID" value="KAK6921358.1"/>
    <property type="molecule type" value="Genomic_DNA"/>
</dbReference>
<name>A0AAN8V4M5_9MAGN</name>
<feature type="repeat" description="PPR" evidence="2">
    <location>
        <begin position="430"/>
        <end position="464"/>
    </location>
</feature>
<organism evidence="4 5">
    <name type="scientific">Dillenia turbinata</name>
    <dbReference type="NCBI Taxonomy" id="194707"/>
    <lineage>
        <taxon>Eukaryota</taxon>
        <taxon>Viridiplantae</taxon>
        <taxon>Streptophyta</taxon>
        <taxon>Embryophyta</taxon>
        <taxon>Tracheophyta</taxon>
        <taxon>Spermatophyta</taxon>
        <taxon>Magnoliopsida</taxon>
        <taxon>eudicotyledons</taxon>
        <taxon>Gunneridae</taxon>
        <taxon>Pentapetalae</taxon>
        <taxon>Dilleniales</taxon>
        <taxon>Dilleniaceae</taxon>
        <taxon>Dillenia</taxon>
    </lineage>
</organism>
<dbReference type="Pfam" id="PF12854">
    <property type="entry name" value="PPR_1"/>
    <property type="match status" value="2"/>
</dbReference>
<feature type="repeat" description="PPR" evidence="2">
    <location>
        <begin position="287"/>
        <end position="321"/>
    </location>
</feature>
<evidence type="ECO:0000313" key="4">
    <source>
        <dbReference type="EMBL" id="KAK6921358.1"/>
    </source>
</evidence>
<dbReference type="Proteomes" id="UP001370490">
    <property type="component" value="Unassembled WGS sequence"/>
</dbReference>
<feature type="region of interest" description="Disordered" evidence="3">
    <location>
        <begin position="542"/>
        <end position="579"/>
    </location>
</feature>
<reference evidence="4 5" key="1">
    <citation type="submission" date="2023-12" db="EMBL/GenBank/DDBJ databases">
        <title>A high-quality genome assembly for Dillenia turbinata (Dilleniales).</title>
        <authorList>
            <person name="Chanderbali A."/>
        </authorList>
    </citation>
    <scope>NUCLEOTIDE SEQUENCE [LARGE SCALE GENOMIC DNA]</scope>
    <source>
        <strain evidence="4">LSX21</strain>
        <tissue evidence="4">Leaf</tissue>
    </source>
</reference>
<dbReference type="PROSITE" id="PS51375">
    <property type="entry name" value="PPR"/>
    <property type="match status" value="6"/>
</dbReference>
<feature type="repeat" description="PPR" evidence="2">
    <location>
        <begin position="325"/>
        <end position="359"/>
    </location>
</feature>
<sequence length="579" mass="66657">MMLQISFIVIPKLGIANFPKLACLYRYHKPITLINPNTLWARRIFSLPRNFDLLNKPLSSLVMIRVSSMCTNVCEMMSDADKLYQIVIDECQLGRRMEKSLDQIGIGLTTPLVVDVLNRLRYEEKLAFRFFTWAGRQDNYSHESCAYNDMIDILSSTKYKVKQFRIVCDLLDYMKRHDKNSVPVDVLLTILKQYTEKYLTRVQKFAKKKRIRMKTQPEINAFNLLMDALCKCSLVQEAEVLFARVKNRIKPDANTYNILFFGWCRIRDPVRGMRVLDEMIKMGQTPDNFTYNTAIDAFCKIGMVKEAVDLFEFMRTKGSTLSSPTAKTYAIMIVALAWSDRMEECFKFVKDMIDGGCLPDVSTYKQVIEGMSRAGKIEEAYKFLEEMGRKGYPPDIVTYNCFLKVLCNNKKSEEALRLYKRMIEVGCMPSVQTYNIFISMFFAMGDPEGAFETWHEMNKMACSQDADTHCVMIEGLFGCGRTKDACALIKDVIDKNIKLPYPKFDAFLMDLSAIGDLQAIHQLSEHMRKFYNPAMARRHALNQKRKSMSLRGKNGKGQGPVLNSPVLDPEMPYEHSSLP</sequence>
<dbReference type="InterPro" id="IPR011990">
    <property type="entry name" value="TPR-like_helical_dom_sf"/>
</dbReference>
<accession>A0AAN8V4M5</accession>
<dbReference type="AlphaFoldDB" id="A0AAN8V4M5"/>
<dbReference type="Pfam" id="PF13041">
    <property type="entry name" value="PPR_2"/>
    <property type="match status" value="2"/>
</dbReference>
<feature type="repeat" description="PPR" evidence="2">
    <location>
        <begin position="395"/>
        <end position="429"/>
    </location>
</feature>